<feature type="transmembrane region" description="Helical" evidence="2">
    <location>
        <begin position="250"/>
        <end position="274"/>
    </location>
</feature>
<dbReference type="PROSITE" id="PS50082">
    <property type="entry name" value="WD_REPEATS_2"/>
    <property type="match status" value="1"/>
</dbReference>
<feature type="repeat" description="WD" evidence="1">
    <location>
        <begin position="654"/>
        <end position="686"/>
    </location>
</feature>
<comment type="caution">
    <text evidence="3">The sequence shown here is derived from an EMBL/GenBank/DDBJ whole genome shotgun (WGS) entry which is preliminary data.</text>
</comment>
<dbReference type="EMBL" id="LMYN01000042">
    <property type="protein sequence ID" value="KSA01824.1"/>
    <property type="molecule type" value="Genomic_DNA"/>
</dbReference>
<name>A0A0V1Q029_9ASCO</name>
<dbReference type="AlphaFoldDB" id="A0A0V1Q029"/>
<protein>
    <recommendedName>
        <fullName evidence="5">SSD domain-containing protein</fullName>
    </recommendedName>
</protein>
<feature type="transmembrane region" description="Helical" evidence="2">
    <location>
        <begin position="21"/>
        <end position="40"/>
    </location>
</feature>
<organism evidence="3 4">
    <name type="scientific">Debaryomyces fabryi</name>
    <dbReference type="NCBI Taxonomy" id="58627"/>
    <lineage>
        <taxon>Eukaryota</taxon>
        <taxon>Fungi</taxon>
        <taxon>Dikarya</taxon>
        <taxon>Ascomycota</taxon>
        <taxon>Saccharomycotina</taxon>
        <taxon>Pichiomycetes</taxon>
        <taxon>Debaryomycetaceae</taxon>
        <taxon>Debaryomyces</taxon>
    </lineage>
</organism>
<evidence type="ECO:0008006" key="5">
    <source>
        <dbReference type="Google" id="ProtNLM"/>
    </source>
</evidence>
<dbReference type="OrthoDB" id="1914839at2759"/>
<dbReference type="GeneID" id="26839441"/>
<keyword evidence="2" id="KW-1133">Transmembrane helix</keyword>
<keyword evidence="2" id="KW-0472">Membrane</keyword>
<keyword evidence="4" id="KW-1185">Reference proteome</keyword>
<keyword evidence="1" id="KW-0853">WD repeat</keyword>
<feature type="transmembrane region" description="Helical" evidence="2">
    <location>
        <begin position="445"/>
        <end position="473"/>
    </location>
</feature>
<evidence type="ECO:0000256" key="1">
    <source>
        <dbReference type="PROSITE-ProRule" id="PRU00221"/>
    </source>
</evidence>
<feature type="transmembrane region" description="Helical" evidence="2">
    <location>
        <begin position="286"/>
        <end position="308"/>
    </location>
</feature>
<evidence type="ECO:0000313" key="4">
    <source>
        <dbReference type="Proteomes" id="UP000054251"/>
    </source>
</evidence>
<sequence length="1280" mass="147555">MVYKWSFSNFVKRLINFIISYPRLTVLLPTIFIFTISYHVTYDYTIREINCRIASYFGPDIVSVDHNNVRLNNLIHLLNAGNPENLTLTTFEFSNKNLKQKRNALTFEFLNELKNLHVDLTKESDDIVIISPLSRWTMDWNINEEAADERRLEFNNSILKAINNMDYIQMDSLLVNNINKVNHLITSCEIIKFYVVHHSDRDIKTPTIKAINNSTYLRILSLSSTTNIEDLVNFVYYSHIQNGSSSITNLLFSLTSGIEIIVLLVFILYILIAISNQHKIRSNGGLLIAWVVEVIISGGASISVLDYFHDYKSRMSEHLTTFTAGAYIFTIMVVSSRNLFRIINDLAGDDYVNNSHENIHKKLYKFYLGINNNDNDDNESLKRVFSFLNSYKIGRNVQQYFRITPNISKVLIIDIVLIAILKIFGLYFFNFALNSPFKDYLTTRLSYFLEAVCIALIIDHFLQLTYLVGIIIIDLKRYDLTDLLNYQSLRMDETLALPNNSIESNFFSCILLKLNYPSHLRPSRNSLRYKMGEYLLKIRYSTSLATWVVILPLIESVYLLGIFMNWRIMLPFNSITNPKGISSITALKVLRDENDWIFYVEYLCILVFIVAISTLTFKLTHSDSLGTKPIKIEESDFELEDKNIFKCIDLVNLKDGHNLDVLKIATNRNSPFIVSIGLDHKILIWSPLIKPILKPIDISSTLNDNENKEFWPINHINISNDGSYIILINYKNKLIKCFERKKLSCSWKCELPPISSNRIKVLESFFRKRTVPGFLSRKILQQKKTDRINRRGSAASLSSMNSNMNGNFPFPVDSPEPSIMMQPLDEKIENNSQDQNYESELEKQLNRDDFIMVLETGELITISCNTGDLKTFDIFASVYNSSEGKKLNSVKKLITPRVNDRIVCHVNNYDIIVASIINNTWKFRILKVHEGFYNKGIHFAMPPPMSASSSLNEINDFSFIYNQKSIHENNENSEIITNSKMQINKPTIVTVEFVGMIIRVNNLVAEIIDVQGGIILKRFHVGRFKPLTFKVSHLEPTHCKFCGCVSIQSFSILYEDYDNSTVIVHTFKIDANRSKNDICLRVERDPREIRCVGFSSVTEHLFWYENLECWQLTDLNMIIGIKKKCVQEEEDMEIEDEDTTSRSNGIGSLIENSGLQSLRLRKRKSPTPKLYQEAWEGFIVTLIDGNLLYYQVPSSQTDGLIVNKVTCSEKFGYKSMIVNFGNVIKIIYLGNDKLIENNLYYSGSTSRSLPLPTNNLKVPQLNQDLLFINKRSRHSNLHRL</sequence>
<feature type="transmembrane region" description="Helical" evidence="2">
    <location>
        <begin position="544"/>
        <end position="564"/>
    </location>
</feature>
<accession>A0A0V1Q029</accession>
<reference evidence="3 4" key="1">
    <citation type="submission" date="2015-11" db="EMBL/GenBank/DDBJ databases">
        <title>The genome of Debaryomyces fabryi.</title>
        <authorList>
            <person name="Tafer H."/>
            <person name="Lopandic K."/>
        </authorList>
    </citation>
    <scope>NUCLEOTIDE SEQUENCE [LARGE SCALE GENOMIC DNA]</scope>
    <source>
        <strain evidence="3 4">CBS 789</strain>
    </source>
</reference>
<keyword evidence="2" id="KW-0812">Transmembrane</keyword>
<dbReference type="Proteomes" id="UP000054251">
    <property type="component" value="Unassembled WGS sequence"/>
</dbReference>
<proteinExistence type="predicted"/>
<evidence type="ECO:0000256" key="2">
    <source>
        <dbReference type="SAM" id="Phobius"/>
    </source>
</evidence>
<evidence type="ECO:0000313" key="3">
    <source>
        <dbReference type="EMBL" id="KSA01824.1"/>
    </source>
</evidence>
<feature type="transmembrane region" description="Helical" evidence="2">
    <location>
        <begin position="320"/>
        <end position="340"/>
    </location>
</feature>
<dbReference type="RefSeq" id="XP_015467926.1">
    <property type="nucleotide sequence ID" value="XM_015611262.1"/>
</dbReference>
<feature type="transmembrane region" description="Helical" evidence="2">
    <location>
        <begin position="410"/>
        <end position="433"/>
    </location>
</feature>
<gene>
    <name evidence="3" type="ORF">AC631_02432</name>
</gene>
<dbReference type="InterPro" id="IPR001680">
    <property type="entry name" value="WD40_rpt"/>
</dbReference>